<organism evidence="2 3">
    <name type="scientific">Pseudomonas cremoricolorata</name>
    <dbReference type="NCBI Taxonomy" id="157783"/>
    <lineage>
        <taxon>Bacteria</taxon>
        <taxon>Pseudomonadati</taxon>
        <taxon>Pseudomonadota</taxon>
        <taxon>Gammaproteobacteria</taxon>
        <taxon>Pseudomonadales</taxon>
        <taxon>Pseudomonadaceae</taxon>
        <taxon>Pseudomonas</taxon>
    </lineage>
</organism>
<accession>A0A089WUS3</accession>
<proteinExistence type="predicted"/>
<protein>
    <submittedName>
        <fullName evidence="2">Uncharacterized protein</fullName>
    </submittedName>
</protein>
<evidence type="ECO:0000313" key="3">
    <source>
        <dbReference type="Proteomes" id="UP000029493"/>
    </source>
</evidence>
<feature type="transmembrane region" description="Helical" evidence="1">
    <location>
        <begin position="47"/>
        <end position="64"/>
    </location>
</feature>
<evidence type="ECO:0000313" key="2">
    <source>
        <dbReference type="EMBL" id="AIR90307.1"/>
    </source>
</evidence>
<keyword evidence="1" id="KW-0812">Transmembrane</keyword>
<feature type="transmembrane region" description="Helical" evidence="1">
    <location>
        <begin position="13"/>
        <end position="35"/>
    </location>
</feature>
<dbReference type="Proteomes" id="UP000029493">
    <property type="component" value="Chromosome"/>
</dbReference>
<dbReference type="AlphaFoldDB" id="A0A089WUS3"/>
<evidence type="ECO:0000256" key="1">
    <source>
        <dbReference type="SAM" id="Phobius"/>
    </source>
</evidence>
<dbReference type="EMBL" id="CP009455">
    <property type="protein sequence ID" value="AIR90307.1"/>
    <property type="molecule type" value="Genomic_DNA"/>
</dbReference>
<reference evidence="2 3" key="1">
    <citation type="submission" date="2014-09" db="EMBL/GenBank/DDBJ databases">
        <authorList>
            <person name="Chan K.-G."/>
        </authorList>
    </citation>
    <scope>NUCLEOTIDE SEQUENCE [LARGE SCALE GENOMIC DNA]</scope>
    <source>
        <strain evidence="2 3">ND07</strain>
    </source>
</reference>
<dbReference type="KEGG" id="psw:LK03_13810"/>
<keyword evidence="1" id="KW-1133">Transmembrane helix</keyword>
<sequence length="330" mass="37102">MIPVDMPLMLLGYMIYIFSEVFLWLFIAGLIALLIPRSRRYMVARRWRFGLLLVLLAAGSVPYIESTNSLWQDWRAHNPRLEHEEVLGDLVLPAGTRVHLQNLEPFNDLSGDPVPYGMQSLDHADFDRTPGHIMGMPVRRLKLAQGHGFATVETLSAHDLAGWKCAPGEIEFDFPFGAHFKFSEWKMSRCTLAPGTDLGGIVWPGPVRVSTNTTGWLARSEESPVKLLGIELRSLIMILDRPYGEGRSWEGYSNQPFDFGPVHYPADIQVSRYQGQMQFSLPPDAQAEDRRTGMPIEGGQTVVQSMAGEVLGVRTNRSMGVYFPDEIIVR</sequence>
<keyword evidence="3" id="KW-1185">Reference proteome</keyword>
<name>A0A089WUS3_9PSED</name>
<gene>
    <name evidence="2" type="ORF">LK03_13810</name>
</gene>
<dbReference type="OrthoDB" id="7001223at2"/>
<keyword evidence="1" id="KW-0472">Membrane</keyword>
<dbReference type="RefSeq" id="WP_038412912.1">
    <property type="nucleotide sequence ID" value="NZ_CP009455.1"/>
</dbReference>